<evidence type="ECO:0000259" key="4">
    <source>
        <dbReference type="Pfam" id="PF10187"/>
    </source>
</evidence>
<evidence type="ECO:0000256" key="1">
    <source>
        <dbReference type="ARBA" id="ARBA00004123"/>
    </source>
</evidence>
<evidence type="ECO:0000313" key="5">
    <source>
        <dbReference type="EMBL" id="JAT76401.1"/>
    </source>
</evidence>
<sequence>PRWVTTPGHRNELLRYHCITGGLQVVQHSGSQTMEESRPMEMIRIPAEEQVFEREAVLGRDATSVFPTESVKAEVESRANAFKALFGDDRRFVTESELRDIQDAQNQRSAEEVAASKPLAEVLRDAKEAKESAFQETWKQMKTGKNRPLDEEELEFFDAVAEAEALKRRREQEEEAAELDSFRRLRQEQEEGLRSDPPGVLIGPAAPPPETAGRAAPQQTGPRLPQKRGLGAVLKPMLRRVVRKEDDAADPPAASDPEGDTGLAGLLGGYASSGDEGAGDLA</sequence>
<evidence type="ECO:0000256" key="3">
    <source>
        <dbReference type="SAM" id="MobiDB-lite"/>
    </source>
</evidence>
<dbReference type="InterPro" id="IPR019331">
    <property type="entry name" value="FAM192A/Fyv6_N"/>
</dbReference>
<feature type="non-terminal residue" evidence="5">
    <location>
        <position position="1"/>
    </location>
</feature>
<comment type="subcellular location">
    <subcellularLocation>
        <location evidence="1">Nucleus</location>
    </subcellularLocation>
</comment>
<dbReference type="InterPro" id="IPR039845">
    <property type="entry name" value="FAM192A"/>
</dbReference>
<dbReference type="PANTHER" id="PTHR13495:SF0">
    <property type="entry name" value="PSME3-INTERACTING PROTEIN"/>
    <property type="match status" value="1"/>
</dbReference>
<name>A0A1D2ABE6_AUXPR</name>
<feature type="compositionally biased region" description="Basic and acidic residues" evidence="3">
    <location>
        <begin position="180"/>
        <end position="194"/>
    </location>
</feature>
<dbReference type="Pfam" id="PF10187">
    <property type="entry name" value="FAM192A_Fyv6_N"/>
    <property type="match status" value="1"/>
</dbReference>
<feature type="region of interest" description="Disordered" evidence="3">
    <location>
        <begin position="171"/>
        <end position="282"/>
    </location>
</feature>
<keyword evidence="2" id="KW-0539">Nucleus</keyword>
<protein>
    <recommendedName>
        <fullName evidence="4">FAM192A/Fyv6 N-terminal domain-containing protein</fullName>
    </recommendedName>
</protein>
<accession>A0A1D2ABE6</accession>
<evidence type="ECO:0000256" key="2">
    <source>
        <dbReference type="ARBA" id="ARBA00023242"/>
    </source>
</evidence>
<reference evidence="5" key="1">
    <citation type="submission" date="2015-08" db="EMBL/GenBank/DDBJ databases">
        <authorList>
            <person name="Babu N.S."/>
            <person name="Beckwith C.J."/>
            <person name="Beseler K.G."/>
            <person name="Brison A."/>
            <person name="Carone J.V."/>
            <person name="Caskin T.P."/>
            <person name="Diamond M."/>
            <person name="Durham M.E."/>
            <person name="Foxe J.M."/>
            <person name="Go M."/>
            <person name="Henderson B.A."/>
            <person name="Jones I.B."/>
            <person name="McGettigan J.A."/>
            <person name="Micheletti S.J."/>
            <person name="Nasrallah M.E."/>
            <person name="Ortiz D."/>
            <person name="Piller C.R."/>
            <person name="Privatt S.R."/>
            <person name="Schneider S.L."/>
            <person name="Sharp S."/>
            <person name="Smith T.C."/>
            <person name="Stanton J.D."/>
            <person name="Ullery H.E."/>
            <person name="Wilson R.J."/>
            <person name="Serrano M.G."/>
            <person name="Buck G."/>
            <person name="Lee V."/>
            <person name="Wang Y."/>
            <person name="Carvalho R."/>
            <person name="Voegtly L."/>
            <person name="Shi R."/>
            <person name="Duckworth R."/>
            <person name="Johnson A."/>
            <person name="Loviza R."/>
            <person name="Walstead R."/>
            <person name="Shah Z."/>
            <person name="Kiflezghi M."/>
            <person name="Wade K."/>
            <person name="Ball S.L."/>
            <person name="Bradley K.W."/>
            <person name="Asai D.J."/>
            <person name="Bowman C.A."/>
            <person name="Russell D.A."/>
            <person name="Pope W.H."/>
            <person name="Jacobs-Sera D."/>
            <person name="Hendrix R.W."/>
            <person name="Hatfull G.F."/>
        </authorList>
    </citation>
    <scope>NUCLEOTIDE SEQUENCE</scope>
</reference>
<dbReference type="AlphaFoldDB" id="A0A1D2ABE6"/>
<dbReference type="EMBL" id="GDKF01002221">
    <property type="protein sequence ID" value="JAT76401.1"/>
    <property type="molecule type" value="Transcribed_RNA"/>
</dbReference>
<organism evidence="5">
    <name type="scientific">Auxenochlorella protothecoides</name>
    <name type="common">Green microalga</name>
    <name type="synonym">Chlorella protothecoides</name>
    <dbReference type="NCBI Taxonomy" id="3075"/>
    <lineage>
        <taxon>Eukaryota</taxon>
        <taxon>Viridiplantae</taxon>
        <taxon>Chlorophyta</taxon>
        <taxon>core chlorophytes</taxon>
        <taxon>Trebouxiophyceae</taxon>
        <taxon>Chlorellales</taxon>
        <taxon>Chlorellaceae</taxon>
        <taxon>Auxenochlorella</taxon>
    </lineage>
</organism>
<dbReference type="PANTHER" id="PTHR13495">
    <property type="entry name" value="NEFA-INTERACTING NUCLEAR PROTEIN NIP30"/>
    <property type="match status" value="1"/>
</dbReference>
<gene>
    <name evidence="5" type="ORF">g.17554</name>
</gene>
<proteinExistence type="predicted"/>
<feature type="domain" description="FAM192A/Fyv6 N-terminal" evidence="4">
    <location>
        <begin position="102"/>
        <end position="183"/>
    </location>
</feature>
<dbReference type="GO" id="GO:0005634">
    <property type="term" value="C:nucleus"/>
    <property type="evidence" value="ECO:0007669"/>
    <property type="project" value="UniProtKB-SubCell"/>
</dbReference>